<dbReference type="Proteomes" id="UP000183974">
    <property type="component" value="Unassembled WGS sequence"/>
</dbReference>
<comment type="similarity">
    <text evidence="2 4">Belongs to the class-III pyridoxal-phosphate-dependent aminotransferase family.</text>
</comment>
<comment type="cofactor">
    <cofactor evidence="1">
        <name>pyridoxal 5'-phosphate</name>
        <dbReference type="ChEBI" id="CHEBI:597326"/>
    </cofactor>
</comment>
<dbReference type="GO" id="GO:0008483">
    <property type="term" value="F:transaminase activity"/>
    <property type="evidence" value="ECO:0007669"/>
    <property type="project" value="UniProtKB-KW"/>
</dbReference>
<evidence type="ECO:0000313" key="5">
    <source>
        <dbReference type="EMBL" id="SHL53374.1"/>
    </source>
</evidence>
<dbReference type="PANTHER" id="PTHR43094:SF1">
    <property type="entry name" value="AMINOTRANSFERASE CLASS-III"/>
    <property type="match status" value="1"/>
</dbReference>
<keyword evidence="5" id="KW-0032">Aminotransferase</keyword>
<dbReference type="SUPFAM" id="SSF53383">
    <property type="entry name" value="PLP-dependent transferases"/>
    <property type="match status" value="1"/>
</dbReference>
<dbReference type="PANTHER" id="PTHR43094">
    <property type="entry name" value="AMINOTRANSFERASE"/>
    <property type="match status" value="1"/>
</dbReference>
<protein>
    <submittedName>
        <fullName evidence="5">Taurine-pyruvate aminotransferase</fullName>
    </submittedName>
</protein>
<accession>A0A1M7BEM0</accession>
<keyword evidence="5" id="KW-0670">Pyruvate</keyword>
<proteinExistence type="inferred from homology"/>
<evidence type="ECO:0000256" key="4">
    <source>
        <dbReference type="RuleBase" id="RU003560"/>
    </source>
</evidence>
<sequence length="462" mass="50814">MMDGNLQNDIEKVVEADRAHVWHHLTQHKPFETGEPRIIVEGRGMRVWDQHGKEFLDAVSGGVWTVNVGYGRERIANAVRDQLIKLNYFAGSAGSIPGAQFSEKLISRMPGMSRVYYTNSGSEANEKAFKMVRQIAHKRYGGKKHKILYRDRDYHGSTIGAMSCGGQDERNVQYGPFAGGFVRVPHCMEYRAQWDLTGEDYGQRAADAIEEVILAEGPDTVGALCLEPVTAGGGVITPPEGYWPRVQEICRKYDILLHIDEVVCGVGRTGTHWFGYQHYGIEPDFVTMAKGVASGYAAIACCVTNERVFEMFKEDMTDPLDYFRDISTFGGCTAGPAAALENVAIIEEEGLLENTTVMGDYMLDQLRALQDKHKVIGDVRGKGLFLGAELVSDRTSREPVPEKQAQAVVAECNAAGVIIGVTNRSVPGFNNTLCYSPALISTRDDIDQIVAATDTALTRVFG</sequence>
<dbReference type="PROSITE" id="PS00600">
    <property type="entry name" value="AA_TRANSFER_CLASS_3"/>
    <property type="match status" value="1"/>
</dbReference>
<dbReference type="Pfam" id="PF00202">
    <property type="entry name" value="Aminotran_3"/>
    <property type="match status" value="1"/>
</dbReference>
<dbReference type="Gene3D" id="3.40.640.10">
    <property type="entry name" value="Type I PLP-dependent aspartate aminotransferase-like (Major domain)"/>
    <property type="match status" value="1"/>
</dbReference>
<dbReference type="STRING" id="337701.SAMN05444398_103199"/>
<dbReference type="CDD" id="cd00610">
    <property type="entry name" value="OAT_like"/>
    <property type="match status" value="1"/>
</dbReference>
<evidence type="ECO:0000256" key="3">
    <source>
        <dbReference type="ARBA" id="ARBA00022898"/>
    </source>
</evidence>
<name>A0A1M7BEM0_9RHOB</name>
<dbReference type="InterPro" id="IPR015421">
    <property type="entry name" value="PyrdxlP-dep_Trfase_major"/>
</dbReference>
<dbReference type="PIRSF" id="PIRSF000521">
    <property type="entry name" value="Transaminase_4ab_Lys_Orn"/>
    <property type="match status" value="1"/>
</dbReference>
<dbReference type="InterPro" id="IPR015422">
    <property type="entry name" value="PyrdxlP-dep_Trfase_small"/>
</dbReference>
<keyword evidence="5" id="KW-0808">Transferase</keyword>
<evidence type="ECO:0000256" key="1">
    <source>
        <dbReference type="ARBA" id="ARBA00001933"/>
    </source>
</evidence>
<dbReference type="AlphaFoldDB" id="A0A1M7BEM0"/>
<dbReference type="InterPro" id="IPR015424">
    <property type="entry name" value="PyrdxlP-dep_Trfase"/>
</dbReference>
<dbReference type="GO" id="GO:0030170">
    <property type="term" value="F:pyridoxal phosphate binding"/>
    <property type="evidence" value="ECO:0007669"/>
    <property type="project" value="InterPro"/>
</dbReference>
<reference evidence="5 6" key="1">
    <citation type="submission" date="2016-11" db="EMBL/GenBank/DDBJ databases">
        <authorList>
            <person name="Jaros S."/>
            <person name="Januszkiewicz K."/>
            <person name="Wedrychowicz H."/>
        </authorList>
    </citation>
    <scope>NUCLEOTIDE SEQUENCE [LARGE SCALE GENOMIC DNA]</scope>
    <source>
        <strain evidence="5 6">DSM 29589</strain>
    </source>
</reference>
<dbReference type="EMBL" id="FRBR01000003">
    <property type="protein sequence ID" value="SHL53374.1"/>
    <property type="molecule type" value="Genomic_DNA"/>
</dbReference>
<dbReference type="Gene3D" id="3.90.1150.10">
    <property type="entry name" value="Aspartate Aminotransferase, domain 1"/>
    <property type="match status" value="1"/>
</dbReference>
<organism evidence="5 6">
    <name type="scientific">Roseovarius pacificus</name>
    <dbReference type="NCBI Taxonomy" id="337701"/>
    <lineage>
        <taxon>Bacteria</taxon>
        <taxon>Pseudomonadati</taxon>
        <taxon>Pseudomonadota</taxon>
        <taxon>Alphaproteobacteria</taxon>
        <taxon>Rhodobacterales</taxon>
        <taxon>Roseobacteraceae</taxon>
        <taxon>Roseovarius</taxon>
    </lineage>
</organism>
<evidence type="ECO:0000256" key="2">
    <source>
        <dbReference type="ARBA" id="ARBA00008954"/>
    </source>
</evidence>
<keyword evidence="6" id="KW-1185">Reference proteome</keyword>
<gene>
    <name evidence="5" type="ORF">SAMN05444398_103199</name>
</gene>
<evidence type="ECO:0000313" key="6">
    <source>
        <dbReference type="Proteomes" id="UP000183974"/>
    </source>
</evidence>
<dbReference type="InterPro" id="IPR005814">
    <property type="entry name" value="Aminotrans_3"/>
</dbReference>
<dbReference type="InterPro" id="IPR049704">
    <property type="entry name" value="Aminotrans_3_PPA_site"/>
</dbReference>
<keyword evidence="3 4" id="KW-0663">Pyridoxal phosphate</keyword>